<dbReference type="AlphaFoldDB" id="A0A0F9HRP7"/>
<keyword evidence="2" id="KW-0812">Transmembrane</keyword>
<dbReference type="Pfam" id="PF10342">
    <property type="entry name" value="Kre9_KNH"/>
    <property type="match status" value="2"/>
</dbReference>
<evidence type="ECO:0000256" key="1">
    <source>
        <dbReference type="ARBA" id="ARBA00022729"/>
    </source>
</evidence>
<dbReference type="EMBL" id="LAZR01014311">
    <property type="protein sequence ID" value="KKM18051.1"/>
    <property type="molecule type" value="Genomic_DNA"/>
</dbReference>
<evidence type="ECO:0000313" key="4">
    <source>
        <dbReference type="EMBL" id="KKM18051.1"/>
    </source>
</evidence>
<dbReference type="InterPro" id="IPR018466">
    <property type="entry name" value="Kre9/Knh1-like_N"/>
</dbReference>
<gene>
    <name evidence="4" type="ORF">LCGC14_1669590</name>
</gene>
<keyword evidence="2" id="KW-1133">Transmembrane helix</keyword>
<accession>A0A0F9HRP7</accession>
<sequence>MKSKNLTGIIVSAIFSILILNFQFIYIFTDVNYYTQEYSFQNDSSKEINKIKSAVAGSLDLDETSTSGLWVWVESDDWITFEFWTIPSTVIEVSFVDETEWNTKPKDGIFTNGTFWGEGSEGNGIFYPSHEGTWIIVFRNPTYASTEVYYNIEISPLIILNPSLSTTAYTDSTLEITWKSNLGAWVNLELYKGNSFKSTLLYHTYNDGYASAYIPEDFSEGDNYKVKITDENSGEFDFSEQFSIRHPTIEIVYPFQDDVYIPHTTRSIIWLGLGINSSVNIELYLNSTKILQISNETSNDGEFRWTVWQGEEYAQNTYSTYQIQIKDINAQKYIGSSLFFTITKERYLSILTPTSNNSFKTGNSLNISWETDSTAYKVNIRIMQENIIIENITDVRNNGFYQWKIPSDFKNGTNYYLRIEAPDNSVNATSELFTIEYIPRLKVSGYNIPLFSIFIGLMVGIFTFRYKKKDDNSYLKIKLEKTRV</sequence>
<feature type="domain" description="Yeast cell wall synthesis Kre9/Knh1-like N-terminal" evidence="3">
    <location>
        <begin position="162"/>
        <end position="244"/>
    </location>
</feature>
<comment type="caution">
    <text evidence="4">The sequence shown here is derived from an EMBL/GenBank/DDBJ whole genome shotgun (WGS) entry which is preliminary data.</text>
</comment>
<reference evidence="4" key="1">
    <citation type="journal article" date="2015" name="Nature">
        <title>Complex archaea that bridge the gap between prokaryotes and eukaryotes.</title>
        <authorList>
            <person name="Spang A."/>
            <person name="Saw J.H."/>
            <person name="Jorgensen S.L."/>
            <person name="Zaremba-Niedzwiedzka K."/>
            <person name="Martijn J."/>
            <person name="Lind A.E."/>
            <person name="van Eijk R."/>
            <person name="Schleper C."/>
            <person name="Guy L."/>
            <person name="Ettema T.J."/>
        </authorList>
    </citation>
    <scope>NUCLEOTIDE SEQUENCE</scope>
</reference>
<organism evidence="4">
    <name type="scientific">marine sediment metagenome</name>
    <dbReference type="NCBI Taxonomy" id="412755"/>
    <lineage>
        <taxon>unclassified sequences</taxon>
        <taxon>metagenomes</taxon>
        <taxon>ecological metagenomes</taxon>
    </lineage>
</organism>
<name>A0A0F9HRP7_9ZZZZ</name>
<evidence type="ECO:0000256" key="2">
    <source>
        <dbReference type="SAM" id="Phobius"/>
    </source>
</evidence>
<keyword evidence="1" id="KW-0732">Signal</keyword>
<protein>
    <recommendedName>
        <fullName evidence="3">Yeast cell wall synthesis Kre9/Knh1-like N-terminal domain-containing protein</fullName>
    </recommendedName>
</protein>
<feature type="transmembrane region" description="Helical" evidence="2">
    <location>
        <begin position="446"/>
        <end position="466"/>
    </location>
</feature>
<feature type="domain" description="Yeast cell wall synthesis Kre9/Knh1-like N-terminal" evidence="3">
    <location>
        <begin position="352"/>
        <end position="435"/>
    </location>
</feature>
<feature type="transmembrane region" description="Helical" evidence="2">
    <location>
        <begin position="7"/>
        <end position="28"/>
    </location>
</feature>
<keyword evidence="2" id="KW-0472">Membrane</keyword>
<proteinExistence type="predicted"/>
<evidence type="ECO:0000259" key="3">
    <source>
        <dbReference type="Pfam" id="PF10342"/>
    </source>
</evidence>